<dbReference type="InterPro" id="IPR017853">
    <property type="entry name" value="GH"/>
</dbReference>
<evidence type="ECO:0000313" key="9">
    <source>
        <dbReference type="EMBL" id="EFJ13555.1"/>
    </source>
</evidence>
<evidence type="ECO:0000259" key="8">
    <source>
        <dbReference type="SMART" id="SM00768"/>
    </source>
</evidence>
<dbReference type="HOGENOM" id="CLU_024953_2_0_1"/>
<evidence type="ECO:0000256" key="6">
    <source>
        <dbReference type="RuleBase" id="RU004335"/>
    </source>
</evidence>
<dbReference type="GO" id="GO:0005886">
    <property type="term" value="C:plasma membrane"/>
    <property type="evidence" value="ECO:0000318"/>
    <property type="project" value="GO_Central"/>
</dbReference>
<dbReference type="GO" id="GO:0005975">
    <property type="term" value="P:carbohydrate metabolic process"/>
    <property type="evidence" value="ECO:0007669"/>
    <property type="project" value="InterPro"/>
</dbReference>
<evidence type="ECO:0000256" key="3">
    <source>
        <dbReference type="ARBA" id="ARBA00022801"/>
    </source>
</evidence>
<dbReference type="eggNOG" id="ENOG502QPZ6">
    <property type="taxonomic scope" value="Eukaryota"/>
</dbReference>
<keyword evidence="3" id="KW-0378">Hydrolase</keyword>
<evidence type="ECO:0000256" key="5">
    <source>
        <dbReference type="ARBA" id="ARBA00023295"/>
    </source>
</evidence>
<feature type="domain" description="X8" evidence="8">
    <location>
        <begin position="357"/>
        <end position="436"/>
    </location>
</feature>
<dbReference type="Pfam" id="PF00332">
    <property type="entry name" value="Glyco_hydro_17"/>
    <property type="match status" value="1"/>
</dbReference>
<keyword evidence="2 7" id="KW-0732">Signal</keyword>
<dbReference type="KEGG" id="smo:SELMODRAFT_424443"/>
<dbReference type="SMART" id="SM00768">
    <property type="entry name" value="X8"/>
    <property type="match status" value="1"/>
</dbReference>
<keyword evidence="10" id="KW-1185">Reference proteome</keyword>
<evidence type="ECO:0000256" key="7">
    <source>
        <dbReference type="SAM" id="SignalP"/>
    </source>
</evidence>
<keyword evidence="5" id="KW-0326">Glycosidase</keyword>
<feature type="chain" id="PRO_5003122925" description="X8 domain-containing protein" evidence="7">
    <location>
        <begin position="26"/>
        <end position="467"/>
    </location>
</feature>
<evidence type="ECO:0000256" key="1">
    <source>
        <dbReference type="ARBA" id="ARBA00008773"/>
    </source>
</evidence>
<sequence>MLVRLDFSTTLSLLLLLLLVGSSRAQVGVNWGTQVSHPLHAPSVVKMLQKNSFTRVKMFDTDASVLHALAGSNIEVMVGIPNTMLETLSSSMHAARNWVESNVTWYLKYPKRRVDIRYVAVGEEPLHDVRLDAVVGAVKNIRAALDKQTRTRDIKTTIPFSAGIVTSNSFTPSTGNFIRPDEMKTILELLSDSKSPFTVNIHPFISSVKDPSFPLDFAFFDGDFPFQQDQGNNYTNAFDAIFDTVVSALKQAGFPDMPIIVGGTGWPTDCNLQANPQNAERFNQGLVKRIESSRGTPLRPGQLHAYIFSLVDEDRKKPGYERHWGIFQYDGTRKYGLTLLGARELENVPDVEYMPARWCVSNDATDGLEQRINATCQQVDCSPLFEGGSCNFLTVSERASYAFNSNYQLNDQATSSCDPEFGRVVRDDPSHGNCRFMRQIVVNSAERERLCRNVLAFVWLTLSMLFI</sequence>
<dbReference type="STRING" id="88036.D8SPW7"/>
<evidence type="ECO:0000313" key="10">
    <source>
        <dbReference type="Proteomes" id="UP000001514"/>
    </source>
</evidence>
<dbReference type="PANTHER" id="PTHR32227">
    <property type="entry name" value="GLUCAN ENDO-1,3-BETA-GLUCOSIDASE BG1-RELATED-RELATED"/>
    <property type="match status" value="1"/>
</dbReference>
<reference evidence="9 10" key="1">
    <citation type="journal article" date="2011" name="Science">
        <title>The Selaginella genome identifies genetic changes associated with the evolution of vascular plants.</title>
        <authorList>
            <person name="Banks J.A."/>
            <person name="Nishiyama T."/>
            <person name="Hasebe M."/>
            <person name="Bowman J.L."/>
            <person name="Gribskov M."/>
            <person name="dePamphilis C."/>
            <person name="Albert V.A."/>
            <person name="Aono N."/>
            <person name="Aoyama T."/>
            <person name="Ambrose B.A."/>
            <person name="Ashton N.W."/>
            <person name="Axtell M.J."/>
            <person name="Barker E."/>
            <person name="Barker M.S."/>
            <person name="Bennetzen J.L."/>
            <person name="Bonawitz N.D."/>
            <person name="Chapple C."/>
            <person name="Cheng C."/>
            <person name="Correa L.G."/>
            <person name="Dacre M."/>
            <person name="DeBarry J."/>
            <person name="Dreyer I."/>
            <person name="Elias M."/>
            <person name="Engstrom E.M."/>
            <person name="Estelle M."/>
            <person name="Feng L."/>
            <person name="Finet C."/>
            <person name="Floyd S.K."/>
            <person name="Frommer W.B."/>
            <person name="Fujita T."/>
            <person name="Gramzow L."/>
            <person name="Gutensohn M."/>
            <person name="Harholt J."/>
            <person name="Hattori M."/>
            <person name="Heyl A."/>
            <person name="Hirai T."/>
            <person name="Hiwatashi Y."/>
            <person name="Ishikawa M."/>
            <person name="Iwata M."/>
            <person name="Karol K.G."/>
            <person name="Koehler B."/>
            <person name="Kolukisaoglu U."/>
            <person name="Kubo M."/>
            <person name="Kurata T."/>
            <person name="Lalonde S."/>
            <person name="Li K."/>
            <person name="Li Y."/>
            <person name="Litt A."/>
            <person name="Lyons E."/>
            <person name="Manning G."/>
            <person name="Maruyama T."/>
            <person name="Michael T.P."/>
            <person name="Mikami K."/>
            <person name="Miyazaki S."/>
            <person name="Morinaga S."/>
            <person name="Murata T."/>
            <person name="Mueller-Roeber B."/>
            <person name="Nelson D.R."/>
            <person name="Obara M."/>
            <person name="Oguri Y."/>
            <person name="Olmstead R.G."/>
            <person name="Onodera N."/>
            <person name="Petersen B.L."/>
            <person name="Pils B."/>
            <person name="Prigge M."/>
            <person name="Rensing S.A."/>
            <person name="Riano-Pachon D.M."/>
            <person name="Roberts A.W."/>
            <person name="Sato Y."/>
            <person name="Scheller H.V."/>
            <person name="Schulz B."/>
            <person name="Schulz C."/>
            <person name="Shakirov E.V."/>
            <person name="Shibagaki N."/>
            <person name="Shinohara N."/>
            <person name="Shippen D.E."/>
            <person name="Soerensen I."/>
            <person name="Sotooka R."/>
            <person name="Sugimoto N."/>
            <person name="Sugita M."/>
            <person name="Sumikawa N."/>
            <person name="Tanurdzic M."/>
            <person name="Theissen G."/>
            <person name="Ulvskov P."/>
            <person name="Wakazuki S."/>
            <person name="Weng J.K."/>
            <person name="Willats W.W."/>
            <person name="Wipf D."/>
            <person name="Wolf P.G."/>
            <person name="Yang L."/>
            <person name="Zimmer A.D."/>
            <person name="Zhu Q."/>
            <person name="Mitros T."/>
            <person name="Hellsten U."/>
            <person name="Loque D."/>
            <person name="Otillar R."/>
            <person name="Salamov A."/>
            <person name="Schmutz J."/>
            <person name="Shapiro H."/>
            <person name="Lindquist E."/>
            <person name="Lucas S."/>
            <person name="Rokhsar D."/>
            <person name="Grigoriev I.V."/>
        </authorList>
    </citation>
    <scope>NUCLEOTIDE SEQUENCE [LARGE SCALE GENOMIC DNA]</scope>
</reference>
<dbReference type="InterPro" id="IPR044965">
    <property type="entry name" value="Glyco_hydro_17_plant"/>
</dbReference>
<dbReference type="EMBL" id="GL377632">
    <property type="protein sequence ID" value="EFJ13555.1"/>
    <property type="molecule type" value="Genomic_DNA"/>
</dbReference>
<accession>D8SPW7</accession>
<dbReference type="InterPro" id="IPR000490">
    <property type="entry name" value="Glyco_hydro_17"/>
</dbReference>
<evidence type="ECO:0000256" key="2">
    <source>
        <dbReference type="ARBA" id="ARBA00022729"/>
    </source>
</evidence>
<comment type="similarity">
    <text evidence="1 6">Belongs to the glycosyl hydrolase 17 family.</text>
</comment>
<name>D8SPW7_SELML</name>
<dbReference type="Pfam" id="PF07983">
    <property type="entry name" value="X8"/>
    <property type="match status" value="1"/>
</dbReference>
<dbReference type="InParanoid" id="D8SPW7"/>
<feature type="signal peptide" evidence="7">
    <location>
        <begin position="1"/>
        <end position="25"/>
    </location>
</feature>
<dbReference type="Gene3D" id="3.20.20.80">
    <property type="entry name" value="Glycosidases"/>
    <property type="match status" value="1"/>
</dbReference>
<dbReference type="SUPFAM" id="SSF51445">
    <property type="entry name" value="(Trans)glycosidases"/>
    <property type="match status" value="1"/>
</dbReference>
<dbReference type="Gene3D" id="1.20.58.1040">
    <property type="match status" value="1"/>
</dbReference>
<protein>
    <recommendedName>
        <fullName evidence="8">X8 domain-containing protein</fullName>
    </recommendedName>
</protein>
<dbReference type="OrthoDB" id="408788at2759"/>
<keyword evidence="4" id="KW-1015">Disulfide bond</keyword>
<organism evidence="10">
    <name type="scientific">Selaginella moellendorffii</name>
    <name type="common">Spikemoss</name>
    <dbReference type="NCBI Taxonomy" id="88036"/>
    <lineage>
        <taxon>Eukaryota</taxon>
        <taxon>Viridiplantae</taxon>
        <taxon>Streptophyta</taxon>
        <taxon>Embryophyta</taxon>
        <taxon>Tracheophyta</taxon>
        <taxon>Lycopodiopsida</taxon>
        <taxon>Selaginellales</taxon>
        <taxon>Selaginellaceae</taxon>
        <taxon>Selaginella</taxon>
    </lineage>
</organism>
<dbReference type="Gramene" id="EFJ13555">
    <property type="protein sequence ID" value="EFJ13555"/>
    <property type="gene ID" value="SELMODRAFT_424443"/>
</dbReference>
<dbReference type="Proteomes" id="UP000001514">
    <property type="component" value="Unassembled WGS sequence"/>
</dbReference>
<dbReference type="AlphaFoldDB" id="D8SPW7"/>
<proteinExistence type="inferred from homology"/>
<gene>
    <name evidence="9" type="ORF">SELMODRAFT_424443</name>
</gene>
<dbReference type="GO" id="GO:0004553">
    <property type="term" value="F:hydrolase activity, hydrolyzing O-glycosyl compounds"/>
    <property type="evidence" value="ECO:0007669"/>
    <property type="project" value="InterPro"/>
</dbReference>
<dbReference type="InterPro" id="IPR012946">
    <property type="entry name" value="X8"/>
</dbReference>
<evidence type="ECO:0000256" key="4">
    <source>
        <dbReference type="ARBA" id="ARBA00023157"/>
    </source>
</evidence>